<dbReference type="Proteomes" id="UP000323653">
    <property type="component" value="Chromosome"/>
</dbReference>
<name>A0A5C0VHH3_9SPHI</name>
<dbReference type="InterPro" id="IPR050884">
    <property type="entry name" value="CNP_phosphodiesterase-III"/>
</dbReference>
<dbReference type="InterPro" id="IPR004843">
    <property type="entry name" value="Calcineurin-like_PHP"/>
</dbReference>
<dbReference type="Gene3D" id="3.60.21.10">
    <property type="match status" value="1"/>
</dbReference>
<evidence type="ECO:0000256" key="1">
    <source>
        <dbReference type="ARBA" id="ARBA00022723"/>
    </source>
</evidence>
<protein>
    <recommendedName>
        <fullName evidence="5">Calcineurin-like phosphoesterase domain-containing protein</fullName>
    </recommendedName>
</protein>
<evidence type="ECO:0000313" key="6">
    <source>
        <dbReference type="EMBL" id="QEK51101.1"/>
    </source>
</evidence>
<sequence length="493" mass="56344">MAEANKLSILHISDLHRSKGCEISNVALLSSLVKDKDRYSISENPKIKSPDIIIVSGDVIRGSIKPDGSEEEVLKQYEEAIVFLNDLTNHFLDGNKNRIVIIPGNHDIDWKFSKESMEKIESSVVLDEKNNLKWEILKEALNQTSITRWSWKDLSFYRISDISKYNRRLEAFANFYHNFYEGKRTYSIEPKEQFDIFDFPEFNLSIAAFNSCYNNDHLRLVGDIHPECIANVNMKLRSLQKKGRLILSTWHHNTKGLPYDSNYMDNSRLKNFIESGISIGFHGHQHKTELIHEFSDVIEQKKIIVFSAGTLCGGPNELPVGNNRQYNLIEIVNKDENPNLEVTLHVREKTDSSPFDNPIWTAGRIDSKNVSHYTLEIEKPIASDISGTFIDIERLIHDKNYQDAKSTLLTLDTKDAFVRKFLAECILQTEDFELAIRVFSDPQTDEEAITVLNAAIQLGKKEQMKAVAEKINLNAPTAKAVTDLIKKIEAITK</sequence>
<dbReference type="PANTHER" id="PTHR42988:SF2">
    <property type="entry name" value="CYCLIC NUCLEOTIDE PHOSPHODIESTERASE CBUA0032-RELATED"/>
    <property type="match status" value="1"/>
</dbReference>
<evidence type="ECO:0000256" key="4">
    <source>
        <dbReference type="ARBA" id="ARBA00025742"/>
    </source>
</evidence>
<proteinExistence type="inferred from homology"/>
<dbReference type="InterPro" id="IPR029052">
    <property type="entry name" value="Metallo-depent_PP-like"/>
</dbReference>
<dbReference type="GO" id="GO:0046872">
    <property type="term" value="F:metal ion binding"/>
    <property type="evidence" value="ECO:0007669"/>
    <property type="project" value="UniProtKB-KW"/>
</dbReference>
<keyword evidence="7" id="KW-1185">Reference proteome</keyword>
<dbReference type="RefSeq" id="WP_149074156.1">
    <property type="nucleotide sequence ID" value="NZ_CP043329.1"/>
</dbReference>
<evidence type="ECO:0000259" key="5">
    <source>
        <dbReference type="Pfam" id="PF00149"/>
    </source>
</evidence>
<keyword evidence="2" id="KW-0378">Hydrolase</keyword>
<dbReference type="SUPFAM" id="SSF56300">
    <property type="entry name" value="Metallo-dependent phosphatases"/>
    <property type="match status" value="1"/>
</dbReference>
<dbReference type="KEGG" id="pej:FYC62_04985"/>
<dbReference type="Pfam" id="PF00149">
    <property type="entry name" value="Metallophos"/>
    <property type="match status" value="1"/>
</dbReference>
<organism evidence="6 7">
    <name type="scientific">Pedobacter aquae</name>
    <dbReference type="NCBI Taxonomy" id="2605747"/>
    <lineage>
        <taxon>Bacteria</taxon>
        <taxon>Pseudomonadati</taxon>
        <taxon>Bacteroidota</taxon>
        <taxon>Sphingobacteriia</taxon>
        <taxon>Sphingobacteriales</taxon>
        <taxon>Sphingobacteriaceae</taxon>
        <taxon>Pedobacter</taxon>
    </lineage>
</organism>
<evidence type="ECO:0000313" key="7">
    <source>
        <dbReference type="Proteomes" id="UP000323653"/>
    </source>
</evidence>
<gene>
    <name evidence="6" type="ORF">FYC62_04985</name>
</gene>
<dbReference type="GO" id="GO:0016787">
    <property type="term" value="F:hydrolase activity"/>
    <property type="evidence" value="ECO:0007669"/>
    <property type="project" value="UniProtKB-KW"/>
</dbReference>
<comment type="similarity">
    <text evidence="4">Belongs to the cyclic nucleotide phosphodiesterase class-III family.</text>
</comment>
<feature type="domain" description="Calcineurin-like phosphoesterase" evidence="5">
    <location>
        <begin position="8"/>
        <end position="287"/>
    </location>
</feature>
<dbReference type="PANTHER" id="PTHR42988">
    <property type="entry name" value="PHOSPHOHYDROLASE"/>
    <property type="match status" value="1"/>
</dbReference>
<keyword evidence="3" id="KW-0408">Iron</keyword>
<evidence type="ECO:0000256" key="2">
    <source>
        <dbReference type="ARBA" id="ARBA00022801"/>
    </source>
</evidence>
<reference evidence="6 7" key="1">
    <citation type="submission" date="2019-08" db="EMBL/GenBank/DDBJ databases">
        <title>Pedobacter sp. nov., isolated from Han river, South Korea.</title>
        <authorList>
            <person name="Lee D.-H."/>
            <person name="Kim Y.-S."/>
            <person name="Hwang E.-M."/>
            <person name="Le Tran T.C."/>
            <person name="Cha C.-J."/>
        </authorList>
    </citation>
    <scope>NUCLEOTIDE SEQUENCE [LARGE SCALE GENOMIC DNA]</scope>
    <source>
        <strain evidence="6 7">CJ43</strain>
    </source>
</reference>
<dbReference type="AlphaFoldDB" id="A0A5C0VHH3"/>
<keyword evidence="1" id="KW-0479">Metal-binding</keyword>
<accession>A0A5C0VHH3</accession>
<evidence type="ECO:0000256" key="3">
    <source>
        <dbReference type="ARBA" id="ARBA00023004"/>
    </source>
</evidence>
<dbReference type="EMBL" id="CP043329">
    <property type="protein sequence ID" value="QEK51101.1"/>
    <property type="molecule type" value="Genomic_DNA"/>
</dbReference>